<reference evidence="5" key="1">
    <citation type="submission" date="2022-11" db="EMBL/GenBank/DDBJ databases">
        <authorList>
            <person name="Petersen C."/>
        </authorList>
    </citation>
    <scope>NUCLEOTIDE SEQUENCE</scope>
    <source>
        <strain evidence="5">IBT 21917</strain>
    </source>
</reference>
<dbReference type="GO" id="GO:0006631">
    <property type="term" value="P:fatty acid metabolic process"/>
    <property type="evidence" value="ECO:0007669"/>
    <property type="project" value="TreeGrafter"/>
</dbReference>
<organism evidence="5 6">
    <name type="scientific">Penicillium capsulatum</name>
    <dbReference type="NCBI Taxonomy" id="69766"/>
    <lineage>
        <taxon>Eukaryota</taxon>
        <taxon>Fungi</taxon>
        <taxon>Dikarya</taxon>
        <taxon>Ascomycota</taxon>
        <taxon>Pezizomycotina</taxon>
        <taxon>Eurotiomycetes</taxon>
        <taxon>Eurotiomycetidae</taxon>
        <taxon>Eurotiales</taxon>
        <taxon>Aspergillaceae</taxon>
        <taxon>Penicillium</taxon>
    </lineage>
</organism>
<evidence type="ECO:0000256" key="2">
    <source>
        <dbReference type="ARBA" id="ARBA00006432"/>
    </source>
</evidence>
<dbReference type="EMBL" id="JAPQKO010000005">
    <property type="protein sequence ID" value="KAJ5161000.1"/>
    <property type="molecule type" value="Genomic_DNA"/>
</dbReference>
<dbReference type="PANTHER" id="PTHR43201">
    <property type="entry name" value="ACYL-COA SYNTHETASE"/>
    <property type="match status" value="1"/>
</dbReference>
<dbReference type="FunFam" id="3.40.50.12780:FF:000003">
    <property type="entry name" value="Long-chain-fatty-acid--CoA ligase FadD"/>
    <property type="match status" value="1"/>
</dbReference>
<dbReference type="InterPro" id="IPR020845">
    <property type="entry name" value="AMP-binding_CS"/>
</dbReference>
<keyword evidence="6" id="KW-1185">Reference proteome</keyword>
<gene>
    <name evidence="5" type="ORF">N7492_006392</name>
</gene>
<comment type="similarity">
    <text evidence="2">Belongs to the ATP-dependent AMP-binding enzyme family.</text>
</comment>
<dbReference type="SUPFAM" id="SSF56801">
    <property type="entry name" value="Acetyl-CoA synthetase-like"/>
    <property type="match status" value="1"/>
</dbReference>
<evidence type="ECO:0000259" key="4">
    <source>
        <dbReference type="Pfam" id="PF13193"/>
    </source>
</evidence>
<comment type="caution">
    <text evidence="5">The sequence shown here is derived from an EMBL/GenBank/DDBJ whole genome shotgun (WGS) entry which is preliminary data.</text>
</comment>
<dbReference type="Gene3D" id="3.30.300.30">
    <property type="match status" value="1"/>
</dbReference>
<feature type="domain" description="AMP-dependent synthetase/ligase" evidence="3">
    <location>
        <begin position="386"/>
        <end position="449"/>
    </location>
</feature>
<dbReference type="Proteomes" id="UP001146351">
    <property type="component" value="Unassembled WGS sequence"/>
</dbReference>
<proteinExistence type="inferred from homology"/>
<dbReference type="InterPro" id="IPR025110">
    <property type="entry name" value="AMP-bd_C"/>
</dbReference>
<sequence>MAIPRRVQRLQQTLGHVQSTPSLQWSIVAGPTQPKLLDITLGELLTLQALQYGDYECLVFPWTGARWTYADLKDESDRVARGMLAMGVQRGDRIGIMAGNCEQYISVFFAAARVGAILVVLNNTYTPSELYYALNHSECRFLFMTPHIGHHNLEEVLAGLGPRPQQNRTSGTVEEIVILRGSYQDFATYHQIVDRGQSQAAHILQDREAELRPSDVCNLQFTSGSTGNPKAAMLTHHNLVNNSRFIGDRMKLTSFDILCCPPPLFHCFGLVLGMLAVVTHGSKIVFPNETFDPKAVLHAISDEKCTALHGVPTMFEAILSIPKPGNFDSSNLRTGIIAGAPVPRPLMKRLFEELNMTEYTSSYGKILLLDRKRFLTPRYSRLPPLGLTEASPTCFNAFTTDSIHTRLTTVGQVMPHARAKIVDAKGNVVPVGQRGELCIAGYQLTRGYWNNPEKTAETLVTDDEGITWLKTGDEASFDEHGYCSITGRFKDIIIRGGENIYPLEIEERLAAHPSIELASVIGVPDHKYGEVVGAFIQLTPGQSRPSDNELRNWIRETLGRHKAPQHVLVFGEEGVPTTIPVTGSGKVRKVELRQMATAALAQREKQ</sequence>
<name>A0A9W9LKC8_9EURO</name>
<protein>
    <submittedName>
        <fullName evidence="5">Uncharacterized protein</fullName>
    </submittedName>
</protein>
<evidence type="ECO:0000313" key="6">
    <source>
        <dbReference type="Proteomes" id="UP001146351"/>
    </source>
</evidence>
<feature type="domain" description="AMP-binding enzyme C-terminal" evidence="4">
    <location>
        <begin position="504"/>
        <end position="586"/>
    </location>
</feature>
<comment type="pathway">
    <text evidence="1">Siderophore biosynthesis.</text>
</comment>
<accession>A0A9W9LKC8</accession>
<dbReference type="InterPro" id="IPR042099">
    <property type="entry name" value="ANL_N_sf"/>
</dbReference>
<dbReference type="InterPro" id="IPR045851">
    <property type="entry name" value="AMP-bd_C_sf"/>
</dbReference>
<dbReference type="OrthoDB" id="10253115at2759"/>
<dbReference type="GO" id="GO:0031956">
    <property type="term" value="F:medium-chain fatty acid-CoA ligase activity"/>
    <property type="evidence" value="ECO:0007669"/>
    <property type="project" value="TreeGrafter"/>
</dbReference>
<feature type="domain" description="AMP-dependent synthetase/ligase" evidence="3">
    <location>
        <begin position="48"/>
        <end position="364"/>
    </location>
</feature>
<dbReference type="PROSITE" id="PS00455">
    <property type="entry name" value="AMP_BINDING"/>
    <property type="match status" value="1"/>
</dbReference>
<dbReference type="AlphaFoldDB" id="A0A9W9LKC8"/>
<evidence type="ECO:0000256" key="1">
    <source>
        <dbReference type="ARBA" id="ARBA00004924"/>
    </source>
</evidence>
<dbReference type="Pfam" id="PF13193">
    <property type="entry name" value="AMP-binding_C"/>
    <property type="match status" value="1"/>
</dbReference>
<dbReference type="PANTHER" id="PTHR43201:SF6">
    <property type="entry name" value="ACYL COA SYNTHETASE (EUROFUNG)"/>
    <property type="match status" value="1"/>
</dbReference>
<evidence type="ECO:0000313" key="5">
    <source>
        <dbReference type="EMBL" id="KAJ5161000.1"/>
    </source>
</evidence>
<dbReference type="Gene3D" id="3.40.50.12780">
    <property type="entry name" value="N-terminal domain of ligase-like"/>
    <property type="match status" value="1"/>
</dbReference>
<evidence type="ECO:0000259" key="3">
    <source>
        <dbReference type="Pfam" id="PF00501"/>
    </source>
</evidence>
<dbReference type="InterPro" id="IPR000873">
    <property type="entry name" value="AMP-dep_synth/lig_dom"/>
</dbReference>
<dbReference type="Pfam" id="PF00501">
    <property type="entry name" value="AMP-binding"/>
    <property type="match status" value="2"/>
</dbReference>
<dbReference type="CDD" id="cd05917">
    <property type="entry name" value="FACL_like_2"/>
    <property type="match status" value="1"/>
</dbReference>
<reference evidence="5" key="2">
    <citation type="journal article" date="2023" name="IMA Fungus">
        <title>Comparative genomic study of the Penicillium genus elucidates a diverse pangenome and 15 lateral gene transfer events.</title>
        <authorList>
            <person name="Petersen C."/>
            <person name="Sorensen T."/>
            <person name="Nielsen M.R."/>
            <person name="Sondergaard T.E."/>
            <person name="Sorensen J.L."/>
            <person name="Fitzpatrick D.A."/>
            <person name="Frisvad J.C."/>
            <person name="Nielsen K.L."/>
        </authorList>
    </citation>
    <scope>NUCLEOTIDE SEQUENCE</scope>
    <source>
        <strain evidence="5">IBT 21917</strain>
    </source>
</reference>